<name>A0AA39EXC8_9HYME</name>
<dbReference type="EMBL" id="JAQQBS010002258">
    <property type="protein sequence ID" value="KAK0156811.1"/>
    <property type="molecule type" value="Genomic_DNA"/>
</dbReference>
<dbReference type="AlphaFoldDB" id="A0AA39EXC8"/>
<reference evidence="2" key="1">
    <citation type="journal article" date="2023" name="bioRxiv">
        <title>Scaffold-level genome assemblies of two parasitoid biocontrol wasps reveal the parthenogenesis mechanism and an associated novel virus.</title>
        <authorList>
            <person name="Inwood S."/>
            <person name="Skelly J."/>
            <person name="Guhlin J."/>
            <person name="Harrop T."/>
            <person name="Goldson S."/>
            <person name="Dearden P."/>
        </authorList>
    </citation>
    <scope>NUCLEOTIDE SEQUENCE</scope>
    <source>
        <strain evidence="2">Irish</strain>
        <tissue evidence="2">Whole body</tissue>
    </source>
</reference>
<evidence type="ECO:0000313" key="3">
    <source>
        <dbReference type="Proteomes" id="UP001168990"/>
    </source>
</evidence>
<feature type="compositionally biased region" description="Acidic residues" evidence="1">
    <location>
        <begin position="111"/>
        <end position="133"/>
    </location>
</feature>
<protein>
    <submittedName>
        <fullName evidence="2">Uncharacterized protein</fullName>
    </submittedName>
</protein>
<dbReference type="Proteomes" id="UP001168990">
    <property type="component" value="Unassembled WGS sequence"/>
</dbReference>
<reference evidence="2" key="2">
    <citation type="submission" date="2023-03" db="EMBL/GenBank/DDBJ databases">
        <authorList>
            <person name="Inwood S.N."/>
            <person name="Skelly J.G."/>
            <person name="Guhlin J."/>
            <person name="Harrop T.W.R."/>
            <person name="Goldson S.G."/>
            <person name="Dearden P.K."/>
        </authorList>
    </citation>
    <scope>NUCLEOTIDE SEQUENCE</scope>
    <source>
        <strain evidence="2">Irish</strain>
        <tissue evidence="2">Whole body</tissue>
    </source>
</reference>
<keyword evidence="3" id="KW-1185">Reference proteome</keyword>
<evidence type="ECO:0000256" key="1">
    <source>
        <dbReference type="SAM" id="MobiDB-lite"/>
    </source>
</evidence>
<comment type="caution">
    <text evidence="2">The sequence shown here is derived from an EMBL/GenBank/DDBJ whole genome shotgun (WGS) entry which is preliminary data.</text>
</comment>
<gene>
    <name evidence="2" type="ORF">PV328_012275</name>
</gene>
<feature type="non-terminal residue" evidence="2">
    <location>
        <position position="1"/>
    </location>
</feature>
<accession>A0AA39EXC8</accession>
<organism evidence="2 3">
    <name type="scientific">Microctonus aethiopoides</name>
    <dbReference type="NCBI Taxonomy" id="144406"/>
    <lineage>
        <taxon>Eukaryota</taxon>
        <taxon>Metazoa</taxon>
        <taxon>Ecdysozoa</taxon>
        <taxon>Arthropoda</taxon>
        <taxon>Hexapoda</taxon>
        <taxon>Insecta</taxon>
        <taxon>Pterygota</taxon>
        <taxon>Neoptera</taxon>
        <taxon>Endopterygota</taxon>
        <taxon>Hymenoptera</taxon>
        <taxon>Apocrita</taxon>
        <taxon>Ichneumonoidea</taxon>
        <taxon>Braconidae</taxon>
        <taxon>Euphorinae</taxon>
        <taxon>Microctonus</taxon>
    </lineage>
</organism>
<evidence type="ECO:0000313" key="2">
    <source>
        <dbReference type="EMBL" id="KAK0156811.1"/>
    </source>
</evidence>
<sequence length="152" mass="17166">MWRKSLNDVKSRRRRDRLRMTCNGVHGIYNINVSLLNTADVHRPNCIVDIVNGTQFIGNDDNGNVQAQNENDLHLPIVGNNEQDAEYMNAVENGRYDEQRVEQVFVEEEMECLSSDDDGNNTSGSEEELEEPNIDANDNIPLYDGAPVTIAQ</sequence>
<proteinExistence type="predicted"/>
<feature type="region of interest" description="Disordered" evidence="1">
    <location>
        <begin position="111"/>
        <end position="152"/>
    </location>
</feature>